<sequence length="375" mass="39166">MKQSSTTAAVRNCCSRNFPKSLSVLLLPLVLGLAGCGKDAEQVEAPPRPVRTVTVELSDTANPVSLTGRIEARNEAGLGFRIAGRLIERSVNVGDVVEPGEIIAKLDPQNELNALSSAQAALNAANGQLNKSRNAFERQEQLLANGFTTRAVFDQAQQALLAATSQVDDASARLKLARDQVAFTELKADTAGVVTARGAEPGEVVQAGQMIVQIARENGRDAVFDVPAQLLRNLPPDPLVTVRLNDNAAVTAQGRVREVAPQADPATRTFPVRVGLIDPPAAIRLGAGITGSVVPQAGSAINLPASALTRIEGAPAVWVVDPATESVSLRNIEVAAFDPAMVVVSQGLEVGEIVVTAGVQALHPGQVVRLLGVQP</sequence>
<dbReference type="Gene3D" id="1.10.287.470">
    <property type="entry name" value="Helix hairpin bin"/>
    <property type="match status" value="1"/>
</dbReference>
<dbReference type="Pfam" id="PF25967">
    <property type="entry name" value="RND-MFP_C"/>
    <property type="match status" value="1"/>
</dbReference>
<accession>A0A5B0E2F9</accession>
<feature type="coiled-coil region" evidence="2">
    <location>
        <begin position="115"/>
        <end position="142"/>
    </location>
</feature>
<dbReference type="SUPFAM" id="SSF111369">
    <property type="entry name" value="HlyD-like secretion proteins"/>
    <property type="match status" value="1"/>
</dbReference>
<evidence type="ECO:0000259" key="4">
    <source>
        <dbReference type="Pfam" id="PF25967"/>
    </source>
</evidence>
<dbReference type="Proteomes" id="UP000324738">
    <property type="component" value="Unassembled WGS sequence"/>
</dbReference>
<dbReference type="NCBIfam" id="TIGR01730">
    <property type="entry name" value="RND_mfp"/>
    <property type="match status" value="1"/>
</dbReference>
<proteinExistence type="inferred from homology"/>
<evidence type="ECO:0000256" key="1">
    <source>
        <dbReference type="ARBA" id="ARBA00009477"/>
    </source>
</evidence>
<reference evidence="5 6" key="1">
    <citation type="submission" date="2019-08" db="EMBL/GenBank/DDBJ databases">
        <title>Aureimonas fodiniaquatilis sp. nov., isolated from a coal mine wastewater.</title>
        <authorList>
            <person name="Kim W."/>
        </authorList>
    </citation>
    <scope>NUCLEOTIDE SEQUENCE [LARGE SCALE GENOMIC DNA]</scope>
    <source>
        <strain evidence="5 6">CAU 1482</strain>
    </source>
</reference>
<dbReference type="PANTHER" id="PTHR30469:SF38">
    <property type="entry name" value="HLYD FAMILY SECRETION PROTEIN"/>
    <property type="match status" value="1"/>
</dbReference>
<keyword evidence="2" id="KW-0175">Coiled coil</keyword>
<evidence type="ECO:0000313" key="5">
    <source>
        <dbReference type="EMBL" id="KAA0971930.1"/>
    </source>
</evidence>
<feature type="domain" description="CusB-like beta-barrel" evidence="3">
    <location>
        <begin position="224"/>
        <end position="286"/>
    </location>
</feature>
<dbReference type="PANTHER" id="PTHR30469">
    <property type="entry name" value="MULTIDRUG RESISTANCE PROTEIN MDTA"/>
    <property type="match status" value="1"/>
</dbReference>
<evidence type="ECO:0000256" key="2">
    <source>
        <dbReference type="SAM" id="Coils"/>
    </source>
</evidence>
<dbReference type="InterPro" id="IPR006143">
    <property type="entry name" value="RND_pump_MFP"/>
</dbReference>
<dbReference type="InterPro" id="IPR058627">
    <property type="entry name" value="MdtA-like_C"/>
</dbReference>
<organism evidence="5 6">
    <name type="scientific">Aureimonas fodinaquatilis</name>
    <dbReference type="NCBI Taxonomy" id="2565783"/>
    <lineage>
        <taxon>Bacteria</taxon>
        <taxon>Pseudomonadati</taxon>
        <taxon>Pseudomonadota</taxon>
        <taxon>Alphaproteobacteria</taxon>
        <taxon>Hyphomicrobiales</taxon>
        <taxon>Aurantimonadaceae</taxon>
        <taxon>Aureimonas</taxon>
    </lineage>
</organism>
<dbReference type="Gene3D" id="2.40.30.170">
    <property type="match status" value="1"/>
</dbReference>
<dbReference type="Gene3D" id="2.40.420.20">
    <property type="match status" value="1"/>
</dbReference>
<dbReference type="OrthoDB" id="9813967at2"/>
<feature type="domain" description="Multidrug resistance protein MdtA-like C-terminal permuted SH3" evidence="4">
    <location>
        <begin position="300"/>
        <end position="360"/>
    </location>
</feature>
<name>A0A5B0E2F9_9HYPH</name>
<comment type="caution">
    <text evidence="5">The sequence shown here is derived from an EMBL/GenBank/DDBJ whole genome shotgun (WGS) entry which is preliminary data.</text>
</comment>
<dbReference type="InterPro" id="IPR058792">
    <property type="entry name" value="Beta-barrel_RND_2"/>
</dbReference>
<dbReference type="GO" id="GO:1990281">
    <property type="term" value="C:efflux pump complex"/>
    <property type="evidence" value="ECO:0007669"/>
    <property type="project" value="TreeGrafter"/>
</dbReference>
<protein>
    <submittedName>
        <fullName evidence="5">Efflux RND transporter periplasmic adaptor subunit</fullName>
    </submittedName>
</protein>
<keyword evidence="6" id="KW-1185">Reference proteome</keyword>
<dbReference type="EMBL" id="VTWH01000001">
    <property type="protein sequence ID" value="KAA0971930.1"/>
    <property type="molecule type" value="Genomic_DNA"/>
</dbReference>
<gene>
    <name evidence="5" type="ORF">FPY71_02035</name>
</gene>
<dbReference type="AlphaFoldDB" id="A0A5B0E2F9"/>
<evidence type="ECO:0000259" key="3">
    <source>
        <dbReference type="Pfam" id="PF25954"/>
    </source>
</evidence>
<evidence type="ECO:0000313" key="6">
    <source>
        <dbReference type="Proteomes" id="UP000324738"/>
    </source>
</evidence>
<dbReference type="RefSeq" id="WP_149297148.1">
    <property type="nucleotide sequence ID" value="NZ_VTWH01000001.1"/>
</dbReference>
<dbReference type="Pfam" id="PF25954">
    <property type="entry name" value="Beta-barrel_RND_2"/>
    <property type="match status" value="1"/>
</dbReference>
<comment type="similarity">
    <text evidence="1">Belongs to the membrane fusion protein (MFP) (TC 8.A.1) family.</text>
</comment>
<dbReference type="GO" id="GO:0015562">
    <property type="term" value="F:efflux transmembrane transporter activity"/>
    <property type="evidence" value="ECO:0007669"/>
    <property type="project" value="TreeGrafter"/>
</dbReference>
<dbReference type="Gene3D" id="2.40.50.100">
    <property type="match status" value="1"/>
</dbReference>